<sequence>MHMRTLGDVFTDNGGWRRISHISQNQTPFLSVFDFSHIGKAETKYLMETGGQHRSSEQLKTELRALPTQETGSFRFYIGEDTEDGMELNKEVLGILKEESATNHYRFSGLPSFTRLRCQWNSQSRLVPWRSMSYGTSFGTTNFDKSLSDISLWFLASLMRFSKSICVAKDDRGCFSVFITVLTETTVLDRIFPNDSAKADLGARYRPKQADIHLRLTHFCDSLKSEITAEPFKELWKGTYTCEVLIQLVLMSFCRVSLAQLSEFVDDYQQFRTIFRETVTDPRRTTISISSTQDIVRDAYFYEELQGCVSDLSSASLTLLELLSINFRSPSQTSFDYLAADTRAICSDLTKTSNRLCNRLGQHIELFQLLRSFKESQGVWILGLLASIFLPLSLATGLLSMQTRLVDLHLIFYDFCGVIILIGTLVLIIIGLLNVYARLNEQILKSKTDLTFRRWIYPSIGVGFLVCCLITWCLLLSSFLVGMVKSVGLGLKILGYGAAAIGGVVLLVGLGASAIWMLIK</sequence>
<keyword evidence="1" id="KW-0472">Membrane</keyword>
<keyword evidence="1" id="KW-0812">Transmembrane</keyword>
<feature type="transmembrane region" description="Helical" evidence="1">
    <location>
        <begin position="455"/>
        <end position="481"/>
    </location>
</feature>
<dbReference type="HOGENOM" id="CLU_489242_0_0_1"/>
<feature type="transmembrane region" description="Helical" evidence="1">
    <location>
        <begin position="379"/>
        <end position="399"/>
    </location>
</feature>
<reference evidence="3" key="1">
    <citation type="journal article" date="2007" name="Plant Cell">
        <title>Dothideomycete-plant interactions illuminated by genome sequencing and EST analysis of the wheat pathogen Stagonospora nodorum.</title>
        <authorList>
            <person name="Hane J.K."/>
            <person name="Lowe R.G."/>
            <person name="Solomon P.S."/>
            <person name="Tan K.C."/>
            <person name="Schoch C.L."/>
            <person name="Spatafora J.W."/>
            <person name="Crous P.W."/>
            <person name="Kodira C."/>
            <person name="Birren B.W."/>
            <person name="Galagan J.E."/>
            <person name="Torriani S.F."/>
            <person name="McDonald B.A."/>
            <person name="Oliver R.P."/>
        </authorList>
    </citation>
    <scope>NUCLEOTIDE SEQUENCE [LARGE SCALE GENOMIC DNA]</scope>
    <source>
        <strain evidence="3">SN15 / ATCC MYA-4574 / FGSC 10173</strain>
    </source>
</reference>
<organism evidence="2 3">
    <name type="scientific">Phaeosphaeria nodorum (strain SN15 / ATCC MYA-4574 / FGSC 10173)</name>
    <name type="common">Glume blotch fungus</name>
    <name type="synonym">Parastagonospora nodorum</name>
    <dbReference type="NCBI Taxonomy" id="321614"/>
    <lineage>
        <taxon>Eukaryota</taxon>
        <taxon>Fungi</taxon>
        <taxon>Dikarya</taxon>
        <taxon>Ascomycota</taxon>
        <taxon>Pezizomycotina</taxon>
        <taxon>Dothideomycetes</taxon>
        <taxon>Pleosporomycetidae</taxon>
        <taxon>Pleosporales</taxon>
        <taxon>Pleosporineae</taxon>
        <taxon>Phaeosphaeriaceae</taxon>
        <taxon>Parastagonospora</taxon>
    </lineage>
</organism>
<dbReference type="InParanoid" id="Q0V2Z0"/>
<dbReference type="Proteomes" id="UP000001055">
    <property type="component" value="Unassembled WGS sequence"/>
</dbReference>
<dbReference type="AlphaFoldDB" id="Q0V2Z0"/>
<dbReference type="EMBL" id="CH445326">
    <property type="protein sequence ID" value="EAT91273.1"/>
    <property type="molecule type" value="Genomic_DNA"/>
</dbReference>
<feature type="transmembrane region" description="Helical" evidence="1">
    <location>
        <begin position="411"/>
        <end position="435"/>
    </location>
</feature>
<dbReference type="GeneID" id="5969104"/>
<proteinExistence type="predicted"/>
<accession>Q0V2Z0</accession>
<evidence type="ECO:0000313" key="3">
    <source>
        <dbReference type="Proteomes" id="UP000001055"/>
    </source>
</evidence>
<evidence type="ECO:0000256" key="1">
    <source>
        <dbReference type="SAM" id="Phobius"/>
    </source>
</evidence>
<gene>
    <name evidence="2" type="ORF">SNOG_01624</name>
</gene>
<dbReference type="RefSeq" id="XP_001792259.1">
    <property type="nucleotide sequence ID" value="XM_001792207.1"/>
</dbReference>
<dbReference type="eggNOG" id="ENOG502T5KE">
    <property type="taxonomic scope" value="Eukaryota"/>
</dbReference>
<name>Q0V2Z0_PHANO</name>
<evidence type="ECO:0000313" key="2">
    <source>
        <dbReference type="EMBL" id="EAT91273.1"/>
    </source>
</evidence>
<dbReference type="KEGG" id="pno:SNOG_01624"/>
<protein>
    <submittedName>
        <fullName evidence="2">Uncharacterized protein</fullName>
    </submittedName>
</protein>
<feature type="transmembrane region" description="Helical" evidence="1">
    <location>
        <begin position="493"/>
        <end position="519"/>
    </location>
</feature>
<keyword evidence="1" id="KW-1133">Transmembrane helix</keyword>
<dbReference type="VEuPathDB" id="FungiDB:JI435_016240"/>